<keyword evidence="8" id="KW-0010">Activator</keyword>
<sequence>MHKPLDKNFFDGSAPFDVLEPEGTEIYNPYEYKSTPSDNLREQVRKIYSQRVFKNLTEENDDSEKMEEKNEQGSTSVKDLDDFLSMKISIRQSVEQSNNEIGIGIDILNLILSCRPGFNPDNPLPINPGLIQHTCHAYSPPTKPFEVQNLKLMLGMKRKQIKNSAELLLNAAKKLNDIVKKEESFWSEALSLRERYWSMCRGGKEKNAGHQIFVNYGYSEATSTCLAQILRSPEERKIVVSLPKRSKRAVKLKLQQ</sequence>
<keyword evidence="6 8" id="KW-0539">Nucleus</keyword>
<organism evidence="10 11">
    <name type="scientific">Acaulospora morrowiae</name>
    <dbReference type="NCBI Taxonomy" id="94023"/>
    <lineage>
        <taxon>Eukaryota</taxon>
        <taxon>Fungi</taxon>
        <taxon>Fungi incertae sedis</taxon>
        <taxon>Mucoromycota</taxon>
        <taxon>Glomeromycotina</taxon>
        <taxon>Glomeromycetes</taxon>
        <taxon>Diversisporales</taxon>
        <taxon>Acaulosporaceae</taxon>
        <taxon>Acaulospora</taxon>
    </lineage>
</organism>
<dbReference type="PANTHER" id="PTHR13114:SF7">
    <property type="entry name" value="MEDIATOR OF RNA POLYMERASE II TRANSCRIPTION SUBUNIT 17"/>
    <property type="match status" value="1"/>
</dbReference>
<evidence type="ECO:0000256" key="6">
    <source>
        <dbReference type="ARBA" id="ARBA00023242"/>
    </source>
</evidence>
<protein>
    <recommendedName>
        <fullName evidence="3 8">Mediator of RNA polymerase II transcription subunit 17</fullName>
    </recommendedName>
    <alternativeName>
        <fullName evidence="7 8">Mediator complex subunit 17</fullName>
    </alternativeName>
</protein>
<comment type="caution">
    <text evidence="10">The sequence shown here is derived from an EMBL/GenBank/DDBJ whole genome shotgun (WGS) entry which is preliminary data.</text>
</comment>
<evidence type="ECO:0000256" key="9">
    <source>
        <dbReference type="SAM" id="MobiDB-lite"/>
    </source>
</evidence>
<dbReference type="PANTHER" id="PTHR13114">
    <property type="entry name" value="MEDIATOR OF RNA POLYMERASE II TRANSCRIPTION SUBUNIT 17"/>
    <property type="match status" value="1"/>
</dbReference>
<comment type="similarity">
    <text evidence="2 8">Belongs to the Mediator complex subunit 17 family.</text>
</comment>
<dbReference type="OrthoDB" id="10251234at2759"/>
<accession>A0A9N9IZQ4</accession>
<evidence type="ECO:0000313" key="11">
    <source>
        <dbReference type="Proteomes" id="UP000789342"/>
    </source>
</evidence>
<dbReference type="InterPro" id="IPR019313">
    <property type="entry name" value="Mediator_Med17"/>
</dbReference>
<evidence type="ECO:0000256" key="5">
    <source>
        <dbReference type="ARBA" id="ARBA00023163"/>
    </source>
</evidence>
<feature type="region of interest" description="Disordered" evidence="9">
    <location>
        <begin position="55"/>
        <end position="76"/>
    </location>
</feature>
<dbReference type="EMBL" id="CAJVPV010038655">
    <property type="protein sequence ID" value="CAG8757058.1"/>
    <property type="molecule type" value="Genomic_DNA"/>
</dbReference>
<evidence type="ECO:0000313" key="10">
    <source>
        <dbReference type="EMBL" id="CAG8757058.1"/>
    </source>
</evidence>
<evidence type="ECO:0000256" key="3">
    <source>
        <dbReference type="ARBA" id="ARBA00019610"/>
    </source>
</evidence>
<comment type="subunit">
    <text evidence="8">Component of the Mediator complex.</text>
</comment>
<feature type="non-terminal residue" evidence="10">
    <location>
        <position position="1"/>
    </location>
</feature>
<proteinExistence type="inferred from homology"/>
<dbReference type="Pfam" id="PF10156">
    <property type="entry name" value="Med17"/>
    <property type="match status" value="1"/>
</dbReference>
<dbReference type="GO" id="GO:0016592">
    <property type="term" value="C:mediator complex"/>
    <property type="evidence" value="ECO:0007669"/>
    <property type="project" value="InterPro"/>
</dbReference>
<dbReference type="AlphaFoldDB" id="A0A9N9IZQ4"/>
<gene>
    <name evidence="8" type="primary">MED17</name>
    <name evidence="10" type="ORF">AMORRO_LOCUS15671</name>
</gene>
<name>A0A9N9IZQ4_9GLOM</name>
<dbReference type="GO" id="GO:0003712">
    <property type="term" value="F:transcription coregulator activity"/>
    <property type="evidence" value="ECO:0007669"/>
    <property type="project" value="InterPro"/>
</dbReference>
<evidence type="ECO:0000256" key="4">
    <source>
        <dbReference type="ARBA" id="ARBA00023015"/>
    </source>
</evidence>
<evidence type="ECO:0000256" key="8">
    <source>
        <dbReference type="RuleBase" id="RU364140"/>
    </source>
</evidence>
<comment type="function">
    <text evidence="8">Component of the Mediator complex, a coactivator involved in the regulated transcription of nearly all RNA polymerase II-dependent genes. Mediator functions as a bridge to convey information from gene-specific regulatory proteins to the basal RNA polymerase II transcription machinery. Mediator is recruited to promoters by direct interactions with regulatory proteins and serves as a scaffold for the assembly of a functional preinitiation complex with RNA polymerase II and the general transcription factors.</text>
</comment>
<keyword evidence="5 8" id="KW-0804">Transcription</keyword>
<evidence type="ECO:0000256" key="7">
    <source>
        <dbReference type="ARBA" id="ARBA00032014"/>
    </source>
</evidence>
<dbReference type="Proteomes" id="UP000789342">
    <property type="component" value="Unassembled WGS sequence"/>
</dbReference>
<evidence type="ECO:0000256" key="2">
    <source>
        <dbReference type="ARBA" id="ARBA00005635"/>
    </source>
</evidence>
<dbReference type="GO" id="GO:0006357">
    <property type="term" value="P:regulation of transcription by RNA polymerase II"/>
    <property type="evidence" value="ECO:0007669"/>
    <property type="project" value="InterPro"/>
</dbReference>
<keyword evidence="11" id="KW-1185">Reference proteome</keyword>
<comment type="subcellular location">
    <subcellularLocation>
        <location evidence="1 8">Nucleus</location>
    </subcellularLocation>
</comment>
<keyword evidence="4 8" id="KW-0805">Transcription regulation</keyword>
<reference evidence="10" key="1">
    <citation type="submission" date="2021-06" db="EMBL/GenBank/DDBJ databases">
        <authorList>
            <person name="Kallberg Y."/>
            <person name="Tangrot J."/>
            <person name="Rosling A."/>
        </authorList>
    </citation>
    <scope>NUCLEOTIDE SEQUENCE</scope>
    <source>
        <strain evidence="10">CL551</strain>
    </source>
</reference>
<dbReference type="GO" id="GO:0070847">
    <property type="term" value="C:core mediator complex"/>
    <property type="evidence" value="ECO:0007669"/>
    <property type="project" value="TreeGrafter"/>
</dbReference>
<evidence type="ECO:0000256" key="1">
    <source>
        <dbReference type="ARBA" id="ARBA00004123"/>
    </source>
</evidence>